<sequence>MMQVNIENTVTLAIVKKEELQKFKRDLQEAFTAAIVETFGSNSDKPIPSEKEIGESFNSSGSIVYHILANGKKMGGAVLVIDEITQHNSLDFFFIYANEHSSGIGYKAWKAIEEKYPKTKVWETHTPYFEKRNIHFYVNKCGFKIVEYLNKHHLGAHALDDNKLPGGEDFFRFEKIMKQ</sequence>
<dbReference type="Pfam" id="PF00583">
    <property type="entry name" value="Acetyltransf_1"/>
    <property type="match status" value="1"/>
</dbReference>
<protein>
    <recommendedName>
        <fullName evidence="1">N-acetyltransferase domain-containing protein</fullName>
    </recommendedName>
</protein>
<dbReference type="Gene3D" id="3.40.630.30">
    <property type="match status" value="1"/>
</dbReference>
<name>A0A1W1XY53_9CLOT</name>
<dbReference type="InterPro" id="IPR000182">
    <property type="entry name" value="GNAT_dom"/>
</dbReference>
<dbReference type="OrthoDB" id="9786032at2"/>
<evidence type="ECO:0000313" key="3">
    <source>
        <dbReference type="Proteomes" id="UP000192468"/>
    </source>
</evidence>
<dbReference type="GO" id="GO:0016747">
    <property type="term" value="F:acyltransferase activity, transferring groups other than amino-acyl groups"/>
    <property type="evidence" value="ECO:0007669"/>
    <property type="project" value="InterPro"/>
</dbReference>
<dbReference type="EMBL" id="FWXH01000030">
    <property type="protein sequence ID" value="SMC28832.1"/>
    <property type="molecule type" value="Genomic_DNA"/>
</dbReference>
<accession>A0A1W1XY53</accession>
<reference evidence="2 3" key="1">
    <citation type="submission" date="2017-04" db="EMBL/GenBank/DDBJ databases">
        <authorList>
            <person name="Afonso C.L."/>
            <person name="Miller P.J."/>
            <person name="Scott M.A."/>
            <person name="Spackman E."/>
            <person name="Goraichik I."/>
            <person name="Dimitrov K.M."/>
            <person name="Suarez D.L."/>
            <person name="Swayne D.E."/>
        </authorList>
    </citation>
    <scope>NUCLEOTIDE SEQUENCE [LARGE SCALE GENOMIC DNA]</scope>
    <source>
        <strain evidence="2 3">DSM 12555</strain>
    </source>
</reference>
<evidence type="ECO:0000313" key="2">
    <source>
        <dbReference type="EMBL" id="SMC28832.1"/>
    </source>
</evidence>
<evidence type="ECO:0000259" key="1">
    <source>
        <dbReference type="PROSITE" id="PS51186"/>
    </source>
</evidence>
<dbReference type="SUPFAM" id="SSF55729">
    <property type="entry name" value="Acyl-CoA N-acyltransferases (Nat)"/>
    <property type="match status" value="1"/>
</dbReference>
<proteinExistence type="predicted"/>
<keyword evidence="3" id="KW-1185">Reference proteome</keyword>
<dbReference type="Proteomes" id="UP000192468">
    <property type="component" value="Unassembled WGS sequence"/>
</dbReference>
<dbReference type="PROSITE" id="PS51186">
    <property type="entry name" value="GNAT"/>
    <property type="match status" value="1"/>
</dbReference>
<organism evidence="2 3">
    <name type="scientific">Clostridium acidisoli DSM 12555</name>
    <dbReference type="NCBI Taxonomy" id="1121291"/>
    <lineage>
        <taxon>Bacteria</taxon>
        <taxon>Bacillati</taxon>
        <taxon>Bacillota</taxon>
        <taxon>Clostridia</taxon>
        <taxon>Eubacteriales</taxon>
        <taxon>Clostridiaceae</taxon>
        <taxon>Clostridium</taxon>
    </lineage>
</organism>
<dbReference type="STRING" id="1121291.SAMN02745134_03674"/>
<dbReference type="InterPro" id="IPR016181">
    <property type="entry name" value="Acyl_CoA_acyltransferase"/>
</dbReference>
<feature type="domain" description="N-acetyltransferase" evidence="1">
    <location>
        <begin position="10"/>
        <end position="165"/>
    </location>
</feature>
<dbReference type="RefSeq" id="WP_084117663.1">
    <property type="nucleotide sequence ID" value="NZ_FWXH01000030.1"/>
</dbReference>
<gene>
    <name evidence="2" type="ORF">SAMN02745134_03674</name>
</gene>
<dbReference type="AlphaFoldDB" id="A0A1W1XY53"/>